<evidence type="ECO:0000256" key="1">
    <source>
        <dbReference type="ARBA" id="ARBA00004613"/>
    </source>
</evidence>
<dbReference type="STRING" id="6669.E9FV45"/>
<evidence type="ECO:0000256" key="3">
    <source>
        <dbReference type="ARBA" id="ARBA00022525"/>
    </source>
</evidence>
<dbReference type="OMA" id="VHWGPRE"/>
<dbReference type="InParanoid" id="E9FV45"/>
<sequence>AQSHRGVKPVYLRCSQGSVSWLYPRGALRVVLRYGTAGKEFQGCLKLSADFGGANIYVEQHRTLKLLHSGSSSLLRPDGKRHCFDSHKGQVALFLESDSLGGGGGGSDPLRRETAAFDYDLQLVEEGGDQQQSLDPWQECRPCGVKESLEMFCSSDFVARGFISSVYNDDQLERTLLKVRATRVIRQASTVFEPTNSLLDTEEHTGTLHVPLTCQVKHGSGEFLFMGRKRLGDAVLWCAPRLEEWQQWIHQAQMDGSAQCRLEA</sequence>
<keyword evidence="3" id="KW-0964">Secreted</keyword>
<dbReference type="Proteomes" id="UP000000305">
    <property type="component" value="Unassembled WGS sequence"/>
</dbReference>
<dbReference type="HOGENOM" id="CLU_069970_0_0_1"/>
<organism evidence="6 7">
    <name type="scientific">Daphnia pulex</name>
    <name type="common">Water flea</name>
    <dbReference type="NCBI Taxonomy" id="6669"/>
    <lineage>
        <taxon>Eukaryota</taxon>
        <taxon>Metazoa</taxon>
        <taxon>Ecdysozoa</taxon>
        <taxon>Arthropoda</taxon>
        <taxon>Crustacea</taxon>
        <taxon>Branchiopoda</taxon>
        <taxon>Diplostraca</taxon>
        <taxon>Cladocera</taxon>
        <taxon>Anomopoda</taxon>
        <taxon>Daphniidae</taxon>
        <taxon>Daphnia</taxon>
    </lineage>
</organism>
<evidence type="ECO:0000256" key="4">
    <source>
        <dbReference type="ARBA" id="ARBA00022729"/>
    </source>
</evidence>
<keyword evidence="5" id="KW-1015">Disulfide bond</keyword>
<dbReference type="KEGG" id="dpx:DAPPUDRAFT_41548"/>
<reference evidence="6 7" key="1">
    <citation type="journal article" date="2011" name="Science">
        <title>The ecoresponsive genome of Daphnia pulex.</title>
        <authorList>
            <person name="Colbourne J.K."/>
            <person name="Pfrender M.E."/>
            <person name="Gilbert D."/>
            <person name="Thomas W.K."/>
            <person name="Tucker A."/>
            <person name="Oakley T.H."/>
            <person name="Tokishita S."/>
            <person name="Aerts A."/>
            <person name="Arnold G.J."/>
            <person name="Basu M.K."/>
            <person name="Bauer D.J."/>
            <person name="Caceres C.E."/>
            <person name="Carmel L."/>
            <person name="Casola C."/>
            <person name="Choi J.H."/>
            <person name="Detter J.C."/>
            <person name="Dong Q."/>
            <person name="Dusheyko S."/>
            <person name="Eads B.D."/>
            <person name="Frohlich T."/>
            <person name="Geiler-Samerotte K.A."/>
            <person name="Gerlach D."/>
            <person name="Hatcher P."/>
            <person name="Jogdeo S."/>
            <person name="Krijgsveld J."/>
            <person name="Kriventseva E.V."/>
            <person name="Kultz D."/>
            <person name="Laforsch C."/>
            <person name="Lindquist E."/>
            <person name="Lopez J."/>
            <person name="Manak J.R."/>
            <person name="Muller J."/>
            <person name="Pangilinan J."/>
            <person name="Patwardhan R.P."/>
            <person name="Pitluck S."/>
            <person name="Pritham E.J."/>
            <person name="Rechtsteiner A."/>
            <person name="Rho M."/>
            <person name="Rogozin I.B."/>
            <person name="Sakarya O."/>
            <person name="Salamov A."/>
            <person name="Schaack S."/>
            <person name="Shapiro H."/>
            <person name="Shiga Y."/>
            <person name="Skalitzky C."/>
            <person name="Smith Z."/>
            <person name="Souvorov A."/>
            <person name="Sung W."/>
            <person name="Tang Z."/>
            <person name="Tsuchiya D."/>
            <person name="Tu H."/>
            <person name="Vos H."/>
            <person name="Wang M."/>
            <person name="Wolf Y.I."/>
            <person name="Yamagata H."/>
            <person name="Yamada T."/>
            <person name="Ye Y."/>
            <person name="Shaw J.R."/>
            <person name="Andrews J."/>
            <person name="Crease T.J."/>
            <person name="Tang H."/>
            <person name="Lucas S.M."/>
            <person name="Robertson H.M."/>
            <person name="Bork P."/>
            <person name="Koonin E.V."/>
            <person name="Zdobnov E.M."/>
            <person name="Grigoriev I.V."/>
            <person name="Lynch M."/>
            <person name="Boore J.L."/>
        </authorList>
    </citation>
    <scope>NUCLEOTIDE SEQUENCE [LARGE SCALE GENOMIC DNA]</scope>
</reference>
<protein>
    <recommendedName>
        <fullName evidence="8">Meteorin-like protein</fullName>
    </recommendedName>
</protein>
<keyword evidence="7" id="KW-1185">Reference proteome</keyword>
<accession>E9FV45</accession>
<dbReference type="PANTHER" id="PTHR28593">
    <property type="entry name" value="METEORIN-LIKE PROTEIN"/>
    <property type="match status" value="1"/>
</dbReference>
<evidence type="ECO:0000256" key="2">
    <source>
        <dbReference type="ARBA" id="ARBA00005669"/>
    </source>
</evidence>
<dbReference type="GO" id="GO:0005615">
    <property type="term" value="C:extracellular space"/>
    <property type="evidence" value="ECO:0000318"/>
    <property type="project" value="GO_Central"/>
</dbReference>
<dbReference type="PhylomeDB" id="E9FV45"/>
<name>E9FV45_DAPPU</name>
<dbReference type="AlphaFoldDB" id="E9FV45"/>
<dbReference type="eggNOG" id="ENOG502QUQB">
    <property type="taxonomic scope" value="Eukaryota"/>
</dbReference>
<dbReference type="GO" id="GO:0005179">
    <property type="term" value="F:hormone activity"/>
    <property type="evidence" value="ECO:0000318"/>
    <property type="project" value="GO_Central"/>
</dbReference>
<dbReference type="InterPro" id="IPR051998">
    <property type="entry name" value="Meteorin-like"/>
</dbReference>
<comment type="similarity">
    <text evidence="2">Belongs to the meteorin family.</text>
</comment>
<evidence type="ECO:0000313" key="7">
    <source>
        <dbReference type="Proteomes" id="UP000000305"/>
    </source>
</evidence>
<keyword evidence="4" id="KW-0732">Signal</keyword>
<gene>
    <name evidence="6" type="ORF">DAPPUDRAFT_41548</name>
</gene>
<dbReference type="PANTHER" id="PTHR28593:SF3">
    <property type="entry name" value="METEORIN-LIKE PROTEIN"/>
    <property type="match status" value="1"/>
</dbReference>
<proteinExistence type="inferred from homology"/>
<dbReference type="OrthoDB" id="6092325at2759"/>
<evidence type="ECO:0000256" key="5">
    <source>
        <dbReference type="ARBA" id="ARBA00023157"/>
    </source>
</evidence>
<feature type="non-terminal residue" evidence="6">
    <location>
        <position position="1"/>
    </location>
</feature>
<evidence type="ECO:0008006" key="8">
    <source>
        <dbReference type="Google" id="ProtNLM"/>
    </source>
</evidence>
<comment type="subcellular location">
    <subcellularLocation>
        <location evidence="1">Secreted</location>
    </subcellularLocation>
</comment>
<dbReference type="EMBL" id="GL732525">
    <property type="protein sequence ID" value="EFX88494.1"/>
    <property type="molecule type" value="Genomic_DNA"/>
</dbReference>
<evidence type="ECO:0000313" key="6">
    <source>
        <dbReference type="EMBL" id="EFX88494.1"/>
    </source>
</evidence>